<evidence type="ECO:0000313" key="4">
    <source>
        <dbReference type="Proteomes" id="UP001169006"/>
    </source>
</evidence>
<dbReference type="CDD" id="cd00838">
    <property type="entry name" value="MPP_superfamily"/>
    <property type="match status" value="1"/>
</dbReference>
<dbReference type="PANTHER" id="PTHR42850:SF2">
    <property type="entry name" value="BLL5683 PROTEIN"/>
    <property type="match status" value="1"/>
</dbReference>
<sequence>MRFAAIADIHGNCAALEAVLTDIGQQGIPTNAIVNLGDCLSGPLEAGRTAELLLSLDLPTVRGNHDRYLVEHAEGAMHSWEADAFRQLTPEHLDWLKTLPFSLVWHADVYLCHATPKDDQTYWLEVVKPDGSVCLKPRAEIEALAEGVSQPLILCGHSHLPRAVRLSDGRLIVNPGSVGCPAYDDDTPYYHRVEAGTPLASYAICEKKDGDWAVTFRLVPYDHMSQSRLAGENGRPSWEAGLATGWLADQ</sequence>
<dbReference type="RefSeq" id="WP_302076375.1">
    <property type="nucleotide sequence ID" value="NZ_JAUKWQ010000002.1"/>
</dbReference>
<organism evidence="3 4">
    <name type="scientific">Rhizobium oryzicola</name>
    <dbReference type="NCBI Taxonomy" id="1232668"/>
    <lineage>
        <taxon>Bacteria</taxon>
        <taxon>Pseudomonadati</taxon>
        <taxon>Pseudomonadota</taxon>
        <taxon>Alphaproteobacteria</taxon>
        <taxon>Hyphomicrobiales</taxon>
        <taxon>Rhizobiaceae</taxon>
        <taxon>Rhizobium/Agrobacterium group</taxon>
        <taxon>Rhizobium</taxon>
    </lineage>
</organism>
<dbReference type="InterPro" id="IPR029052">
    <property type="entry name" value="Metallo-depent_PP-like"/>
</dbReference>
<gene>
    <name evidence="3" type="ORF">Q2T52_09010</name>
</gene>
<dbReference type="Gene3D" id="3.60.21.10">
    <property type="match status" value="1"/>
</dbReference>
<protein>
    <submittedName>
        <fullName evidence="3">Metallophosphoesterase family protein</fullName>
    </submittedName>
</protein>
<evidence type="ECO:0000259" key="2">
    <source>
        <dbReference type="Pfam" id="PF12850"/>
    </source>
</evidence>
<comment type="caution">
    <text evidence="3">The sequence shown here is derived from an EMBL/GenBank/DDBJ whole genome shotgun (WGS) entry which is preliminary data.</text>
</comment>
<dbReference type="InterPro" id="IPR011152">
    <property type="entry name" value="Pesterase_MJ0912"/>
</dbReference>
<reference evidence="3" key="1">
    <citation type="journal article" date="2015" name="Int. J. Syst. Evol. Microbiol.">
        <title>Rhizobium oryzicola sp. nov., potential plant-growth-promoting endophytic bacteria isolated from rice roots.</title>
        <authorList>
            <person name="Zhang X.X."/>
            <person name="Gao J.S."/>
            <person name="Cao Y.H."/>
            <person name="Sheirdil R.A."/>
            <person name="Wang X.C."/>
            <person name="Zhang L."/>
        </authorList>
    </citation>
    <scope>NUCLEOTIDE SEQUENCE</scope>
    <source>
        <strain evidence="3">05753</strain>
    </source>
</reference>
<evidence type="ECO:0000256" key="1">
    <source>
        <dbReference type="ARBA" id="ARBA00008950"/>
    </source>
</evidence>
<accession>A0ABT8SUW9</accession>
<evidence type="ECO:0000313" key="3">
    <source>
        <dbReference type="EMBL" id="MDO1582235.1"/>
    </source>
</evidence>
<name>A0ABT8SUW9_9HYPH</name>
<dbReference type="InterPro" id="IPR024654">
    <property type="entry name" value="Calcineurin-like_PHP_lpxH"/>
</dbReference>
<reference evidence="3" key="2">
    <citation type="submission" date="2023-07" db="EMBL/GenBank/DDBJ databases">
        <authorList>
            <person name="Sun H."/>
        </authorList>
    </citation>
    <scope>NUCLEOTIDE SEQUENCE</scope>
    <source>
        <strain evidence="3">05753</strain>
    </source>
</reference>
<dbReference type="PANTHER" id="PTHR42850">
    <property type="entry name" value="METALLOPHOSPHOESTERASE"/>
    <property type="match status" value="1"/>
</dbReference>
<dbReference type="PIRSF" id="PIRSF000883">
    <property type="entry name" value="Pesterase_MJ0912"/>
    <property type="match status" value="1"/>
</dbReference>
<dbReference type="EMBL" id="JAUKWQ010000002">
    <property type="protein sequence ID" value="MDO1582235.1"/>
    <property type="molecule type" value="Genomic_DNA"/>
</dbReference>
<dbReference type="InterPro" id="IPR050126">
    <property type="entry name" value="Ap4A_hydrolase"/>
</dbReference>
<proteinExistence type="inferred from homology"/>
<feature type="domain" description="Calcineurin-like phosphoesterase" evidence="2">
    <location>
        <begin position="1"/>
        <end position="185"/>
    </location>
</feature>
<comment type="similarity">
    <text evidence="1">Belongs to the metallophosphoesterase superfamily. YfcE family.</text>
</comment>
<dbReference type="Pfam" id="PF12850">
    <property type="entry name" value="Metallophos_2"/>
    <property type="match status" value="1"/>
</dbReference>
<dbReference type="Proteomes" id="UP001169006">
    <property type="component" value="Unassembled WGS sequence"/>
</dbReference>
<dbReference type="SUPFAM" id="SSF56300">
    <property type="entry name" value="Metallo-dependent phosphatases"/>
    <property type="match status" value="1"/>
</dbReference>
<keyword evidence="4" id="KW-1185">Reference proteome</keyword>